<dbReference type="AlphaFoldDB" id="A0A5C4LEN4"/>
<gene>
    <name evidence="1" type="ORF">FF100_21320</name>
</gene>
<keyword evidence="2" id="KW-1185">Reference proteome</keyword>
<evidence type="ECO:0000313" key="2">
    <source>
        <dbReference type="Proteomes" id="UP000305267"/>
    </source>
</evidence>
<dbReference type="RefSeq" id="WP_139037760.1">
    <property type="nucleotide sequence ID" value="NZ_VDDA01000011.1"/>
</dbReference>
<reference evidence="1 2" key="1">
    <citation type="submission" date="2019-06" db="EMBL/GenBank/DDBJ databases">
        <title>Genome of Methylobacterium sp. 17Sr1-39.</title>
        <authorList>
            <person name="Seo T."/>
        </authorList>
    </citation>
    <scope>NUCLEOTIDE SEQUENCE [LARGE SCALE GENOMIC DNA]</scope>
    <source>
        <strain evidence="1 2">17Sr1-39</strain>
    </source>
</reference>
<accession>A0A5C4LEN4</accession>
<sequence>MSEMQTGLKTFTGLASYFTKIFEILDRMRREDIKILITPLHDEFVKINMNYFDMFYRLRTKIRGLGNAKLNLDEFEFSQELKKIIDDFEKERGELEPFRDIFQQKIKGYLEACQDPHVQNYIGALGFYFSHPPTQTFTDSPFVMQMDVRGIIERGGVSALPTPSSKLLSEIKNTRDLSKIKSTIAETCEGVAINMSIVSRYYYSLEAKRI</sequence>
<dbReference type="Proteomes" id="UP000305267">
    <property type="component" value="Unassembled WGS sequence"/>
</dbReference>
<name>A0A5C4LEN4_9HYPH</name>
<organism evidence="1 2">
    <name type="scientific">Methylobacterium terricola</name>
    <dbReference type="NCBI Taxonomy" id="2583531"/>
    <lineage>
        <taxon>Bacteria</taxon>
        <taxon>Pseudomonadati</taxon>
        <taxon>Pseudomonadota</taxon>
        <taxon>Alphaproteobacteria</taxon>
        <taxon>Hyphomicrobiales</taxon>
        <taxon>Methylobacteriaceae</taxon>
        <taxon>Methylobacterium</taxon>
    </lineage>
</organism>
<proteinExistence type="predicted"/>
<comment type="caution">
    <text evidence="1">The sequence shown here is derived from an EMBL/GenBank/DDBJ whole genome shotgun (WGS) entry which is preliminary data.</text>
</comment>
<dbReference type="EMBL" id="VDDA01000011">
    <property type="protein sequence ID" value="TNC10705.1"/>
    <property type="molecule type" value="Genomic_DNA"/>
</dbReference>
<evidence type="ECO:0000313" key="1">
    <source>
        <dbReference type="EMBL" id="TNC10705.1"/>
    </source>
</evidence>
<protein>
    <submittedName>
        <fullName evidence="1">Uncharacterized protein</fullName>
    </submittedName>
</protein>